<dbReference type="SUPFAM" id="SSF158499">
    <property type="entry name" value="DnaD domain-like"/>
    <property type="match status" value="1"/>
</dbReference>
<dbReference type="RefSeq" id="WP_379497646.1">
    <property type="nucleotide sequence ID" value="NZ_JBHSAO010000011.1"/>
</dbReference>
<accession>A0ABV8GZR3</accession>
<gene>
    <name evidence="3" type="ORF">ACFOUV_15275</name>
</gene>
<organism evidence="3 4">
    <name type="scientific">Oceanobacillus longus</name>
    <dbReference type="NCBI Taxonomy" id="930120"/>
    <lineage>
        <taxon>Bacteria</taxon>
        <taxon>Bacillati</taxon>
        <taxon>Bacillota</taxon>
        <taxon>Bacilli</taxon>
        <taxon>Bacillales</taxon>
        <taxon>Bacillaceae</taxon>
        <taxon>Oceanobacillus</taxon>
    </lineage>
</organism>
<dbReference type="Pfam" id="PF07261">
    <property type="entry name" value="DnaB_2"/>
    <property type="match status" value="1"/>
</dbReference>
<keyword evidence="4" id="KW-1185">Reference proteome</keyword>
<comment type="similarity">
    <text evidence="1">Belongs to the DnaB/DnaD family.</text>
</comment>
<dbReference type="EMBL" id="JBHSAO010000011">
    <property type="protein sequence ID" value="MFC4025155.1"/>
    <property type="molecule type" value="Genomic_DNA"/>
</dbReference>
<dbReference type="InterPro" id="IPR006343">
    <property type="entry name" value="DnaB/C_C"/>
</dbReference>
<protein>
    <submittedName>
        <fullName evidence="3">DnaD domain-containing protein</fullName>
    </submittedName>
</protein>
<dbReference type="PANTHER" id="PTHR37293:SF6">
    <property type="entry name" value="DNA REPLICATION PROTEIN DNAD"/>
    <property type="match status" value="1"/>
</dbReference>
<dbReference type="NCBIfam" id="TIGR01446">
    <property type="entry name" value="DnaD_dom"/>
    <property type="match status" value="1"/>
</dbReference>
<sequence>MSMLCYKANLTDSTFKRARRELQEKGYIRVKSRGGNRAASYQIVSLDRMVDQEDAAVLEMEQSEGSSAGCDVDRNLDHNMNHNVSGNADPLIKQNNTKQNDSTNTDAIQFFQENFGLVSPYVAEDMIHWINDLDESLVLYAMKRALERGRANWGYVKAILDAWVKKGIRNVEDARAEEAEYRRRREFKQGRNASGGYGAGASGVADVVPDWFREQKQKKVKEQKQVGDIQGDLASLKDRVERRLAEYRGG</sequence>
<dbReference type="InterPro" id="IPR053162">
    <property type="entry name" value="DnaD"/>
</dbReference>
<dbReference type="InterPro" id="IPR034829">
    <property type="entry name" value="DnaD-like_sf"/>
</dbReference>
<dbReference type="Gene3D" id="1.10.10.630">
    <property type="entry name" value="DnaD domain-like"/>
    <property type="match status" value="1"/>
</dbReference>
<reference evidence="4" key="1">
    <citation type="journal article" date="2019" name="Int. J. Syst. Evol. Microbiol.">
        <title>The Global Catalogue of Microorganisms (GCM) 10K type strain sequencing project: providing services to taxonomists for standard genome sequencing and annotation.</title>
        <authorList>
            <consortium name="The Broad Institute Genomics Platform"/>
            <consortium name="The Broad Institute Genome Sequencing Center for Infectious Disease"/>
            <person name="Wu L."/>
            <person name="Ma J."/>
        </authorList>
    </citation>
    <scope>NUCLEOTIDE SEQUENCE [LARGE SCALE GENOMIC DNA]</scope>
    <source>
        <strain evidence="4">IBRC-M 10703</strain>
    </source>
</reference>
<evidence type="ECO:0000259" key="2">
    <source>
        <dbReference type="Pfam" id="PF07261"/>
    </source>
</evidence>
<feature type="domain" description="DnaB/C C-terminal" evidence="2">
    <location>
        <begin position="108"/>
        <end position="177"/>
    </location>
</feature>
<evidence type="ECO:0000256" key="1">
    <source>
        <dbReference type="ARBA" id="ARBA00093462"/>
    </source>
</evidence>
<dbReference type="Proteomes" id="UP001595772">
    <property type="component" value="Unassembled WGS sequence"/>
</dbReference>
<dbReference type="PANTHER" id="PTHR37293">
    <property type="entry name" value="PHAGE REPLICATION PROTEIN-RELATED"/>
    <property type="match status" value="1"/>
</dbReference>
<evidence type="ECO:0000313" key="3">
    <source>
        <dbReference type="EMBL" id="MFC4025155.1"/>
    </source>
</evidence>
<evidence type="ECO:0000313" key="4">
    <source>
        <dbReference type="Proteomes" id="UP001595772"/>
    </source>
</evidence>
<name>A0ABV8GZR3_9BACI</name>
<comment type="caution">
    <text evidence="3">The sequence shown here is derived from an EMBL/GenBank/DDBJ whole genome shotgun (WGS) entry which is preliminary data.</text>
</comment>
<proteinExistence type="inferred from homology"/>